<dbReference type="Proteomes" id="UP001606210">
    <property type="component" value="Unassembled WGS sequence"/>
</dbReference>
<dbReference type="Pfam" id="PF21880">
    <property type="entry name" value="DUF6916"/>
    <property type="match status" value="1"/>
</dbReference>
<reference evidence="2 3" key="1">
    <citation type="submission" date="2024-08" db="EMBL/GenBank/DDBJ databases">
        <authorList>
            <person name="Lu H."/>
        </authorList>
    </citation>
    <scope>NUCLEOTIDE SEQUENCE [LARGE SCALE GENOMIC DNA]</scope>
    <source>
        <strain evidence="2 3">LYH14W</strain>
    </source>
</reference>
<dbReference type="EMBL" id="JBIGHV010000004">
    <property type="protein sequence ID" value="MFG6430838.1"/>
    <property type="molecule type" value="Genomic_DNA"/>
</dbReference>
<evidence type="ECO:0000313" key="2">
    <source>
        <dbReference type="EMBL" id="MFG6430838.1"/>
    </source>
</evidence>
<evidence type="ECO:0000259" key="1">
    <source>
        <dbReference type="Pfam" id="PF21880"/>
    </source>
</evidence>
<gene>
    <name evidence="2" type="ORF">ACG00Y_12990</name>
</gene>
<evidence type="ECO:0000313" key="3">
    <source>
        <dbReference type="Proteomes" id="UP001606210"/>
    </source>
</evidence>
<proteinExistence type="predicted"/>
<name>A0ABW7F691_9BURK</name>
<organism evidence="2 3">
    <name type="scientific">Pelomonas parva</name>
    <dbReference type="NCBI Taxonomy" id="3299032"/>
    <lineage>
        <taxon>Bacteria</taxon>
        <taxon>Pseudomonadati</taxon>
        <taxon>Pseudomonadota</taxon>
        <taxon>Betaproteobacteria</taxon>
        <taxon>Burkholderiales</taxon>
        <taxon>Sphaerotilaceae</taxon>
        <taxon>Roseateles</taxon>
    </lineage>
</organism>
<feature type="domain" description="DUF6916" evidence="1">
    <location>
        <begin position="39"/>
        <end position="107"/>
    </location>
</feature>
<accession>A0ABW7F691</accession>
<sequence length="120" mass="12270">MINKRNLLKGGMTAVVASAGSAAALATVRPSLAGPSGLASWQAHVGERFDVQGHGVTLQAVKPLPSRQAGEQFSLHFSGALPPGIGDALLSLTQAGAPAQALYLARTPQGLRADFCRLQG</sequence>
<dbReference type="InterPro" id="IPR054209">
    <property type="entry name" value="DUF6916"/>
</dbReference>
<protein>
    <submittedName>
        <fullName evidence="2">DUF6916 family protein</fullName>
    </submittedName>
</protein>
<dbReference type="RefSeq" id="WP_394479397.1">
    <property type="nucleotide sequence ID" value="NZ_JBIGHV010000004.1"/>
</dbReference>
<comment type="caution">
    <text evidence="2">The sequence shown here is derived from an EMBL/GenBank/DDBJ whole genome shotgun (WGS) entry which is preliminary data.</text>
</comment>
<keyword evidence="3" id="KW-1185">Reference proteome</keyword>